<dbReference type="RefSeq" id="WP_085288516.1">
    <property type="nucleotide sequence ID" value="NZ_NCXM01000002.1"/>
</dbReference>
<evidence type="ECO:0000259" key="2">
    <source>
        <dbReference type="Pfam" id="PF11181"/>
    </source>
</evidence>
<reference evidence="3 4" key="1">
    <citation type="submission" date="2017-04" db="EMBL/GenBank/DDBJ databases">
        <title>The new phylogeny of genus Mycobacterium.</title>
        <authorList>
            <person name="Tortoli E."/>
            <person name="Trovato A."/>
            <person name="Cirillo D.M."/>
        </authorList>
    </citation>
    <scope>NUCLEOTIDE SEQUENCE [LARGE SCALE GENOMIC DNA]</scope>
    <source>
        <strain evidence="3 4">DSM 45247</strain>
    </source>
</reference>
<feature type="domain" description="General stress protein 17M-like" evidence="2">
    <location>
        <begin position="22"/>
        <end position="89"/>
    </location>
</feature>
<keyword evidence="1" id="KW-0812">Transmembrane</keyword>
<dbReference type="Pfam" id="PF11181">
    <property type="entry name" value="YflT"/>
    <property type="match status" value="1"/>
</dbReference>
<evidence type="ECO:0000313" key="4">
    <source>
        <dbReference type="Proteomes" id="UP000242320"/>
    </source>
</evidence>
<comment type="caution">
    <text evidence="3">The sequence shown here is derived from an EMBL/GenBank/DDBJ whole genome shotgun (WGS) entry which is preliminary data.</text>
</comment>
<proteinExistence type="predicted"/>
<dbReference type="Proteomes" id="UP000242320">
    <property type="component" value="Unassembled WGS sequence"/>
</dbReference>
<evidence type="ECO:0000313" key="3">
    <source>
        <dbReference type="EMBL" id="OSC32092.1"/>
    </source>
</evidence>
<name>A0A1X2LDL0_9MYCO</name>
<protein>
    <submittedName>
        <fullName evidence="3">Glycine zipper family protein</fullName>
    </submittedName>
</protein>
<evidence type="ECO:0000256" key="1">
    <source>
        <dbReference type="SAM" id="Phobius"/>
    </source>
</evidence>
<accession>A0A1X2LDL0</accession>
<dbReference type="AlphaFoldDB" id="A0A1X2LDL0"/>
<dbReference type="InterPro" id="IPR025889">
    <property type="entry name" value="GSP17M-like_dom"/>
</dbReference>
<keyword evidence="1" id="KW-0472">Membrane</keyword>
<dbReference type="EMBL" id="NCXM01000002">
    <property type="protein sequence ID" value="OSC32092.1"/>
    <property type="molecule type" value="Genomic_DNA"/>
</dbReference>
<keyword evidence="1" id="KW-1133">Transmembrane helix</keyword>
<feature type="transmembrane region" description="Helical" evidence="1">
    <location>
        <begin position="103"/>
        <end position="127"/>
    </location>
</feature>
<keyword evidence="4" id="KW-1185">Reference proteome</keyword>
<sequence length="170" mass="18499">MADTTHAVAPDAVRPDEPARRVIATFDNYEDAERAVDYLADQHFEVERVTVVGRDLELVEQVTGRMNYGWAALRGAAAGALTGALIGWIFGLFNWWYPLIAGLVLACYGAIFGAVVGALAGLVMYAFQAGRRDFTAVRSLQPRHFDVVVDVDQADRAAQLLSGSANQRGR</sequence>
<gene>
    <name evidence="3" type="ORF">B8W69_03110</name>
</gene>
<organism evidence="3 4">
    <name type="scientific">Mycolicibacterium vulneris</name>
    <dbReference type="NCBI Taxonomy" id="547163"/>
    <lineage>
        <taxon>Bacteria</taxon>
        <taxon>Bacillati</taxon>
        <taxon>Actinomycetota</taxon>
        <taxon>Actinomycetes</taxon>
        <taxon>Mycobacteriales</taxon>
        <taxon>Mycobacteriaceae</taxon>
        <taxon>Mycolicibacterium</taxon>
    </lineage>
</organism>
<feature type="transmembrane region" description="Helical" evidence="1">
    <location>
        <begin position="75"/>
        <end position="97"/>
    </location>
</feature>
<dbReference type="OrthoDB" id="3381462at2"/>